<dbReference type="PANTHER" id="PTHR12110">
    <property type="entry name" value="HYDROXYPYRUVATE ISOMERASE"/>
    <property type="match status" value="1"/>
</dbReference>
<comment type="similarity">
    <text evidence="4">Belongs to the IolE/MocC family.</text>
</comment>
<evidence type="ECO:0000256" key="4">
    <source>
        <dbReference type="HAMAP-Rule" id="MF_01672"/>
    </source>
</evidence>
<dbReference type="InterPro" id="IPR013022">
    <property type="entry name" value="Xyl_isomerase-like_TIM-brl"/>
</dbReference>
<keyword evidence="3 4" id="KW-0170">Cobalt</keyword>
<evidence type="ECO:0000313" key="6">
    <source>
        <dbReference type="EMBL" id="SFL83937.1"/>
    </source>
</evidence>
<organism evidence="6 7">
    <name type="scientific">Halanaerobium salsuginis</name>
    <dbReference type="NCBI Taxonomy" id="29563"/>
    <lineage>
        <taxon>Bacteria</taxon>
        <taxon>Bacillati</taxon>
        <taxon>Bacillota</taxon>
        <taxon>Clostridia</taxon>
        <taxon>Halanaerobiales</taxon>
        <taxon>Halanaerobiaceae</taxon>
        <taxon>Halanaerobium</taxon>
    </lineage>
</organism>
<keyword evidence="7" id="KW-1185">Reference proteome</keyword>
<name>A0A1I4KZV9_9FIRM</name>
<dbReference type="EC" id="4.2.1.44" evidence="4"/>
<dbReference type="InterPro" id="IPR023952">
    <property type="entry name" value="IolE"/>
</dbReference>
<dbReference type="AlphaFoldDB" id="A0A1I4KZV9"/>
<dbReference type="GO" id="GO:0030145">
    <property type="term" value="F:manganese ion binding"/>
    <property type="evidence" value="ECO:0007669"/>
    <property type="project" value="UniProtKB-UniRule"/>
</dbReference>
<comment type="function">
    <text evidence="4">Catalyzes the dehydration of inosose (2-keto-myo-inositol, 2KMI or 2,4,6/3,5-pentahydroxycyclohexanone) to 3D-(3,5/4)-trihydroxycyclohexane-1,2-dione (D-2,3-diketo-4-deoxy-epi-inositol).</text>
</comment>
<comment type="pathway">
    <text evidence="4">Polyol metabolism; myo-inositol degradation into acetyl-CoA; acetyl-CoA from myo-inositol: step 2/7.</text>
</comment>
<dbReference type="Proteomes" id="UP000199006">
    <property type="component" value="Unassembled WGS sequence"/>
</dbReference>
<dbReference type="NCBIfam" id="TIGR04379">
    <property type="entry name" value="myo_inos_iolE"/>
    <property type="match status" value="1"/>
</dbReference>
<dbReference type="STRING" id="29563.SAMN02983006_02162"/>
<dbReference type="GO" id="GO:0019310">
    <property type="term" value="P:inositol catabolic process"/>
    <property type="evidence" value="ECO:0007669"/>
    <property type="project" value="UniProtKB-UniRule"/>
</dbReference>
<evidence type="ECO:0000256" key="3">
    <source>
        <dbReference type="ARBA" id="ARBA00023285"/>
    </source>
</evidence>
<gene>
    <name evidence="4" type="primary">iolE</name>
    <name evidence="6" type="ORF">SAMN02983006_02162</name>
</gene>
<feature type="domain" description="Xylose isomerase-like TIM barrel" evidence="5">
    <location>
        <begin position="39"/>
        <end position="295"/>
    </location>
</feature>
<evidence type="ECO:0000256" key="1">
    <source>
        <dbReference type="ARBA" id="ARBA00023211"/>
    </source>
</evidence>
<protein>
    <recommendedName>
        <fullName evidence="4">Inosose dehydratase</fullName>
        <ecNumber evidence="4">4.2.1.44</ecNumber>
    </recommendedName>
    <alternativeName>
        <fullName evidence="4">2-keto-myo-inositol dehydratase</fullName>
        <shortName evidence="4">2KMI dehydratase</shortName>
    </alternativeName>
</protein>
<keyword evidence="2 4" id="KW-0456">Lyase</keyword>
<dbReference type="InterPro" id="IPR050312">
    <property type="entry name" value="IolE/XylAMocC-like"/>
</dbReference>
<proteinExistence type="inferred from homology"/>
<comment type="catalytic activity">
    <reaction evidence="4">
        <text>scyllo-inosose = 3D-3,5/4-trihydroxycyclohexane-1,2-dione + H2O</text>
        <dbReference type="Rhea" id="RHEA:14065"/>
        <dbReference type="ChEBI" id="CHEBI:15377"/>
        <dbReference type="ChEBI" id="CHEBI:17811"/>
        <dbReference type="ChEBI" id="CHEBI:28446"/>
        <dbReference type="EC" id="4.2.1.44"/>
    </reaction>
</comment>
<dbReference type="UniPathway" id="UPA00076">
    <property type="reaction ID" value="UER00144"/>
</dbReference>
<reference evidence="6 7" key="1">
    <citation type="submission" date="2016-10" db="EMBL/GenBank/DDBJ databases">
        <authorList>
            <person name="de Groot N.N."/>
        </authorList>
    </citation>
    <scope>NUCLEOTIDE SEQUENCE [LARGE SCALE GENOMIC DNA]</scope>
    <source>
        <strain evidence="6 7">ATCC 51327</strain>
    </source>
</reference>
<comment type="cofactor">
    <cofactor evidence="4">
        <name>Co(2+)</name>
        <dbReference type="ChEBI" id="CHEBI:48828"/>
    </cofactor>
    <cofactor evidence="4">
        <name>Mn(2+)</name>
        <dbReference type="ChEBI" id="CHEBI:29035"/>
    </cofactor>
</comment>
<dbReference type="Gene3D" id="3.20.20.150">
    <property type="entry name" value="Divalent-metal-dependent TIM barrel enzymes"/>
    <property type="match status" value="1"/>
</dbReference>
<dbReference type="SUPFAM" id="SSF51658">
    <property type="entry name" value="Xylose isomerase-like"/>
    <property type="match status" value="1"/>
</dbReference>
<accession>A0A1I4KZV9</accession>
<dbReference type="PANTHER" id="PTHR12110:SF41">
    <property type="entry name" value="INOSOSE DEHYDRATASE"/>
    <property type="match status" value="1"/>
</dbReference>
<dbReference type="GO" id="GO:0050114">
    <property type="term" value="F:myo-inosose-2 dehydratase activity"/>
    <property type="evidence" value="ECO:0007669"/>
    <property type="project" value="UniProtKB-UniRule"/>
</dbReference>
<dbReference type="EMBL" id="FOTI01000035">
    <property type="protein sequence ID" value="SFL83937.1"/>
    <property type="molecule type" value="Genomic_DNA"/>
</dbReference>
<dbReference type="InterPro" id="IPR030823">
    <property type="entry name" value="IolE/MocC"/>
</dbReference>
<dbReference type="HAMAP" id="MF_01672">
    <property type="entry name" value="IolE"/>
    <property type="match status" value="1"/>
</dbReference>
<evidence type="ECO:0000313" key="7">
    <source>
        <dbReference type="Proteomes" id="UP000199006"/>
    </source>
</evidence>
<sequence length="300" mass="33401">MKMDSEQVKLGIAPIAWTNDDLPELGRENTFEQCISEMALAGFTGSEVGNKYPTDPKVLAEKLELRGIKICNAWFSTFFANKPAAETIKNFIKHRDFLSAMGAQVIGCSEQSASIQGQDKAIFTEKPVFTETEWQKIAAGYNKLADLAAEKNMKVCLHHHMGTGIQTPAEIDKFMQLTNDNVYLLFDSGHIYYSEGSQAAVENLLNKYIKQIVHVHLKDVRPEIVARVRAEDLSFLTGVKMGTFTIPGDGVIKFEPLFKILAEANYQGWMVVEAEQDPALANPFAYAVQARKFIAEKTGL</sequence>
<evidence type="ECO:0000256" key="2">
    <source>
        <dbReference type="ARBA" id="ARBA00023239"/>
    </source>
</evidence>
<evidence type="ECO:0000259" key="5">
    <source>
        <dbReference type="Pfam" id="PF01261"/>
    </source>
</evidence>
<comment type="cofactor">
    <cofactor evidence="4">
        <name>glutathione</name>
        <dbReference type="ChEBI" id="CHEBI:57925"/>
    </cofactor>
</comment>
<keyword evidence="1 4" id="KW-0464">Manganese</keyword>
<dbReference type="InterPro" id="IPR036237">
    <property type="entry name" value="Xyl_isomerase-like_sf"/>
</dbReference>
<dbReference type="Pfam" id="PF01261">
    <property type="entry name" value="AP_endonuc_2"/>
    <property type="match status" value="1"/>
</dbReference>